<feature type="transmembrane region" description="Helical" evidence="6">
    <location>
        <begin position="12"/>
        <end position="34"/>
    </location>
</feature>
<sequence length="215" mass="23718">MESNSLIKSRSTFIGKTLCLMAVGLLITFIVGLFTSNYIMNVSTTVIYGAMILELVMVITLVKIVAKMSTASAIFWFLVYSALNGVTLSIVFLTVNQGQLITVFALTSLMFLSSGMVGITTKKDLSAIGQFAMMFVIGLILLTIMQMFFVSSTFDLGVCLLGIIVFGALTAYDMQKIKRMQVQSNDMHGVVLAALTLYLDFINIFLFVLRLFSRR</sequence>
<feature type="transmembrane region" description="Helical" evidence="6">
    <location>
        <begin position="154"/>
        <end position="172"/>
    </location>
</feature>
<evidence type="ECO:0000313" key="7">
    <source>
        <dbReference type="EMBL" id="APC39177.1"/>
    </source>
</evidence>
<feature type="transmembrane region" description="Helical" evidence="6">
    <location>
        <begin position="46"/>
        <end position="66"/>
    </location>
</feature>
<evidence type="ECO:0000256" key="5">
    <source>
        <dbReference type="ARBA" id="ARBA00023136"/>
    </source>
</evidence>
<reference evidence="8" key="1">
    <citation type="journal article" date="2016" name="Front. Microbiol.">
        <title>Complete Genome Sequence of Clostridium estertheticum DSM 8809, a Microbe Identified in Spoiled Vacuum Packed Beef.</title>
        <authorList>
            <person name="Yu Z."/>
            <person name="Gunn L."/>
            <person name="Brennan E."/>
            <person name="Reid R."/>
            <person name="Wall P.G."/>
            <person name="Gaora O.P."/>
            <person name="Hurley D."/>
            <person name="Bolton D."/>
            <person name="Fanning S."/>
        </authorList>
    </citation>
    <scope>NUCLEOTIDE SEQUENCE [LARGE SCALE GENOMIC DNA]</scope>
    <source>
        <strain evidence="8">DSM 8809</strain>
    </source>
</reference>
<dbReference type="KEGG" id="ceu:A7L45_03410"/>
<comment type="subcellular location">
    <subcellularLocation>
        <location evidence="1">Membrane</location>
        <topology evidence="1">Multi-pass membrane protein</topology>
    </subcellularLocation>
</comment>
<evidence type="ECO:0000256" key="2">
    <source>
        <dbReference type="ARBA" id="ARBA00010350"/>
    </source>
</evidence>
<proteinExistence type="inferred from homology"/>
<dbReference type="GO" id="GO:0005886">
    <property type="term" value="C:plasma membrane"/>
    <property type="evidence" value="ECO:0007669"/>
    <property type="project" value="TreeGrafter"/>
</dbReference>
<dbReference type="RefSeq" id="WP_071611473.1">
    <property type="nucleotide sequence ID" value="NZ_CP015756.1"/>
</dbReference>
<dbReference type="PANTHER" id="PTHR23291">
    <property type="entry name" value="BAX INHIBITOR-RELATED"/>
    <property type="match status" value="1"/>
</dbReference>
<keyword evidence="4 6" id="KW-1133">Transmembrane helix</keyword>
<dbReference type="STRING" id="1552.A7L45_03410"/>
<feature type="transmembrane region" description="Helical" evidence="6">
    <location>
        <begin position="131"/>
        <end position="148"/>
    </location>
</feature>
<protein>
    <recommendedName>
        <fullName evidence="9">Bax inhibitor-1/YccA family protein</fullName>
    </recommendedName>
</protein>
<evidence type="ECO:0000313" key="8">
    <source>
        <dbReference type="Proteomes" id="UP000182569"/>
    </source>
</evidence>
<accession>A0A1J0GCU6</accession>
<evidence type="ECO:0000256" key="1">
    <source>
        <dbReference type="ARBA" id="ARBA00004141"/>
    </source>
</evidence>
<dbReference type="Pfam" id="PF01027">
    <property type="entry name" value="Bax1-I"/>
    <property type="match status" value="1"/>
</dbReference>
<organism evidence="7 8">
    <name type="scientific">Clostridium estertheticum subsp. estertheticum</name>
    <dbReference type="NCBI Taxonomy" id="1552"/>
    <lineage>
        <taxon>Bacteria</taxon>
        <taxon>Bacillati</taxon>
        <taxon>Bacillota</taxon>
        <taxon>Clostridia</taxon>
        <taxon>Eubacteriales</taxon>
        <taxon>Clostridiaceae</taxon>
        <taxon>Clostridium</taxon>
    </lineage>
</organism>
<dbReference type="CDD" id="cd10432">
    <property type="entry name" value="BI-1-like_bacterial"/>
    <property type="match status" value="1"/>
</dbReference>
<dbReference type="Proteomes" id="UP000182569">
    <property type="component" value="Chromosome"/>
</dbReference>
<keyword evidence="8" id="KW-1185">Reference proteome</keyword>
<evidence type="ECO:0008006" key="9">
    <source>
        <dbReference type="Google" id="ProtNLM"/>
    </source>
</evidence>
<dbReference type="EMBL" id="CP015756">
    <property type="protein sequence ID" value="APC39177.1"/>
    <property type="molecule type" value="Genomic_DNA"/>
</dbReference>
<keyword evidence="3 6" id="KW-0812">Transmembrane</keyword>
<feature type="transmembrane region" description="Helical" evidence="6">
    <location>
        <begin position="192"/>
        <end position="212"/>
    </location>
</feature>
<name>A0A1J0GCU6_9CLOT</name>
<evidence type="ECO:0000256" key="4">
    <source>
        <dbReference type="ARBA" id="ARBA00022989"/>
    </source>
</evidence>
<evidence type="ECO:0000256" key="3">
    <source>
        <dbReference type="ARBA" id="ARBA00022692"/>
    </source>
</evidence>
<dbReference type="OrthoDB" id="9793828at2"/>
<comment type="similarity">
    <text evidence="2 6">Belongs to the BI1 family.</text>
</comment>
<keyword evidence="5 6" id="KW-0472">Membrane</keyword>
<dbReference type="PANTHER" id="PTHR23291:SF50">
    <property type="entry name" value="PROTEIN LIFEGUARD 4"/>
    <property type="match status" value="1"/>
</dbReference>
<gene>
    <name evidence="7" type="ORF">A7L45_03410</name>
</gene>
<dbReference type="AlphaFoldDB" id="A0A1J0GCU6"/>
<dbReference type="InterPro" id="IPR006214">
    <property type="entry name" value="Bax_inhibitor_1-related"/>
</dbReference>
<feature type="transmembrane region" description="Helical" evidence="6">
    <location>
        <begin position="100"/>
        <end position="119"/>
    </location>
</feature>
<evidence type="ECO:0000256" key="6">
    <source>
        <dbReference type="RuleBase" id="RU004379"/>
    </source>
</evidence>
<feature type="transmembrane region" description="Helical" evidence="6">
    <location>
        <begin position="73"/>
        <end position="94"/>
    </location>
</feature>